<feature type="compositionally biased region" description="Polar residues" evidence="1">
    <location>
        <begin position="122"/>
        <end position="136"/>
    </location>
</feature>
<gene>
    <name evidence="3" type="ORF">KME25_29065</name>
</gene>
<dbReference type="GO" id="GO:0003700">
    <property type="term" value="F:DNA-binding transcription factor activity"/>
    <property type="evidence" value="ECO:0007669"/>
    <property type="project" value="InterPro"/>
</dbReference>
<dbReference type="SUPFAM" id="SSF46785">
    <property type="entry name" value="Winged helix' DNA-binding domain"/>
    <property type="match status" value="1"/>
</dbReference>
<evidence type="ECO:0000259" key="2">
    <source>
        <dbReference type="Pfam" id="PF12802"/>
    </source>
</evidence>
<dbReference type="Gene3D" id="1.10.10.10">
    <property type="entry name" value="Winged helix-like DNA-binding domain superfamily/Winged helix DNA-binding domain"/>
    <property type="match status" value="1"/>
</dbReference>
<proteinExistence type="predicted"/>
<reference evidence="3" key="2">
    <citation type="journal article" date="2022" name="Microbiol. Resour. Announc.">
        <title>Metagenome Sequencing to Explore Phylogenomics of Terrestrial Cyanobacteria.</title>
        <authorList>
            <person name="Ward R.D."/>
            <person name="Stajich J.E."/>
            <person name="Johansen J.R."/>
            <person name="Huntemann M."/>
            <person name="Clum A."/>
            <person name="Foster B."/>
            <person name="Foster B."/>
            <person name="Roux S."/>
            <person name="Palaniappan K."/>
            <person name="Varghese N."/>
            <person name="Mukherjee S."/>
            <person name="Reddy T.B.K."/>
            <person name="Daum C."/>
            <person name="Copeland A."/>
            <person name="Chen I.A."/>
            <person name="Ivanova N.N."/>
            <person name="Kyrpides N.C."/>
            <person name="Shapiro N."/>
            <person name="Eloe-Fadrosh E.A."/>
            <person name="Pietrasiak N."/>
        </authorList>
    </citation>
    <scope>NUCLEOTIDE SEQUENCE</scope>
    <source>
        <strain evidence="3">CPER-KK1</strain>
    </source>
</reference>
<dbReference type="InterPro" id="IPR036390">
    <property type="entry name" value="WH_DNA-bd_sf"/>
</dbReference>
<organism evidence="3 4">
    <name type="scientific">Symplocastrum torsivum CPER-KK1</name>
    <dbReference type="NCBI Taxonomy" id="450513"/>
    <lineage>
        <taxon>Bacteria</taxon>
        <taxon>Bacillati</taxon>
        <taxon>Cyanobacteriota</taxon>
        <taxon>Cyanophyceae</taxon>
        <taxon>Oscillatoriophycideae</taxon>
        <taxon>Oscillatoriales</taxon>
        <taxon>Microcoleaceae</taxon>
        <taxon>Symplocastrum</taxon>
    </lineage>
</organism>
<dbReference type="EMBL" id="JAHHIF010000062">
    <property type="protein sequence ID" value="MBW4548457.1"/>
    <property type="molecule type" value="Genomic_DNA"/>
</dbReference>
<reference evidence="3" key="1">
    <citation type="submission" date="2021-05" db="EMBL/GenBank/DDBJ databases">
        <authorList>
            <person name="Pietrasiak N."/>
            <person name="Ward R."/>
            <person name="Stajich J.E."/>
            <person name="Kurbessoian T."/>
        </authorList>
    </citation>
    <scope>NUCLEOTIDE SEQUENCE</scope>
    <source>
        <strain evidence="3">CPER-KK1</strain>
    </source>
</reference>
<evidence type="ECO:0000313" key="3">
    <source>
        <dbReference type="EMBL" id="MBW4548457.1"/>
    </source>
</evidence>
<accession>A0A951UD00</accession>
<comment type="caution">
    <text evidence="3">The sequence shown here is derived from an EMBL/GenBank/DDBJ whole genome shotgun (WGS) entry which is preliminary data.</text>
</comment>
<evidence type="ECO:0000256" key="1">
    <source>
        <dbReference type="SAM" id="MobiDB-lite"/>
    </source>
</evidence>
<feature type="compositionally biased region" description="Polar residues" evidence="1">
    <location>
        <begin position="144"/>
        <end position="155"/>
    </location>
</feature>
<sequence>MTGTRKKPSNALHLRVTKEQWLKDFKTLTRAQLGVLYYIATSDPFGDRGVEVTVTEMASDLGLDKSSVSRALKQLDQMRYIDSELIKAKVKVLHPRNSVAPTQQTMHQRNLQCVDATNDAPTQQAMHSHNNQSPDSSPDKGSESPKTNKTNKTHLNSLSLFERENFLKFGLKKAAELPKKPTLPERWVWTHFDELYPQFRANVGEAIAPSQDWENHPRRDEWLEEMRTQGAGAFVGLAPGEERSERTKFREWAQANNRIWGNES</sequence>
<name>A0A951UD00_9CYAN</name>
<dbReference type="InterPro" id="IPR036388">
    <property type="entry name" value="WH-like_DNA-bd_sf"/>
</dbReference>
<protein>
    <submittedName>
        <fullName evidence="3">MarR family transcriptional regulator</fullName>
    </submittedName>
</protein>
<feature type="region of interest" description="Disordered" evidence="1">
    <location>
        <begin position="122"/>
        <end position="155"/>
    </location>
</feature>
<dbReference type="AlphaFoldDB" id="A0A951UD00"/>
<evidence type="ECO:0000313" key="4">
    <source>
        <dbReference type="Proteomes" id="UP000753908"/>
    </source>
</evidence>
<dbReference type="InterPro" id="IPR000835">
    <property type="entry name" value="HTH_MarR-typ"/>
</dbReference>
<dbReference type="Pfam" id="PF12802">
    <property type="entry name" value="MarR_2"/>
    <property type="match status" value="1"/>
</dbReference>
<dbReference type="Proteomes" id="UP000753908">
    <property type="component" value="Unassembled WGS sequence"/>
</dbReference>
<feature type="domain" description="HTH marR-type" evidence="2">
    <location>
        <begin position="28"/>
        <end position="83"/>
    </location>
</feature>